<evidence type="ECO:0000256" key="2">
    <source>
        <dbReference type="ARBA" id="ARBA00012438"/>
    </source>
</evidence>
<reference evidence="5 6" key="1">
    <citation type="submission" date="2018-03" db="EMBL/GenBank/DDBJ databases">
        <title>The draft genome of Sphingosinicella sp. GL-C-18.</title>
        <authorList>
            <person name="Liu L."/>
            <person name="Li L."/>
            <person name="Liang L."/>
            <person name="Zhang X."/>
            <person name="Wang T."/>
        </authorList>
    </citation>
    <scope>NUCLEOTIDE SEQUENCE [LARGE SCALE GENOMIC DNA]</scope>
    <source>
        <strain evidence="5 6">GL-C-18</strain>
    </source>
</reference>
<dbReference type="InterPro" id="IPR003018">
    <property type="entry name" value="GAF"/>
</dbReference>
<dbReference type="Gene3D" id="1.10.287.130">
    <property type="match status" value="1"/>
</dbReference>
<dbReference type="InterPro" id="IPR003661">
    <property type="entry name" value="HisK_dim/P_dom"/>
</dbReference>
<dbReference type="Gene3D" id="3.30.450.40">
    <property type="match status" value="1"/>
</dbReference>
<dbReference type="Gene3D" id="3.30.565.10">
    <property type="entry name" value="Histidine kinase-like ATPase, C-terminal domain"/>
    <property type="match status" value="1"/>
</dbReference>
<dbReference type="InterPro" id="IPR013656">
    <property type="entry name" value="PAS_4"/>
</dbReference>
<proteinExistence type="predicted"/>
<feature type="domain" description="Histidine kinase" evidence="4">
    <location>
        <begin position="322"/>
        <end position="537"/>
    </location>
</feature>
<dbReference type="SUPFAM" id="SSF55785">
    <property type="entry name" value="PYP-like sensor domain (PAS domain)"/>
    <property type="match status" value="1"/>
</dbReference>
<dbReference type="InterPro" id="IPR035965">
    <property type="entry name" value="PAS-like_dom_sf"/>
</dbReference>
<keyword evidence="6" id="KW-1185">Reference proteome</keyword>
<dbReference type="PROSITE" id="PS50109">
    <property type="entry name" value="HIS_KIN"/>
    <property type="match status" value="1"/>
</dbReference>
<dbReference type="SUPFAM" id="SSF47384">
    <property type="entry name" value="Homodimeric domain of signal transducing histidine kinase"/>
    <property type="match status" value="1"/>
</dbReference>
<evidence type="ECO:0000313" key="6">
    <source>
        <dbReference type="Proteomes" id="UP000241167"/>
    </source>
</evidence>
<sequence>MSNGSNASWTEIERLHVLRGYSILDTPPEPVFDEIVALAADVCETPIALVSLVDELRQWFKAEFGLGKRETPRAVAVCAHAMMHPDIFVVPDLTLDERFADNPLVTGDENLRFYAGVQLVGRDGVPLGTLSVLDRRPRPEGLSHRQGRMLRGLARQVMSELELRRANAEQRLELRRFQLLFEQAPLFLALCNGPSFEFEYANRAFLDLIGGDDVVGVAAADALGAFLDDDLVAHFRQVRDSATAFRGKNVPLRREAQPEGSGCRYVDMIIEPILGAGGRVAGLMCAGSDVTEEHEAKDQAARLRARIEHGRQLSAMSLMATTLAHELNQPLAAAGNYLSAIRYLLPSLAGEKLSKITDAAALADEQIARAGQIVRSARNLVANGLVKRETVRMSDLVERVRTLLETSGECPGLSVRADLSPPHLGVAGDRIQIEQVLLNLIRNAYQATRSSEGCEVVVHALGTEDDCIEVCVRDFGPGISAEAFATLFTAMSPSTSGGLGAGLSICATIVRAHGGRIWANNEPDGGASFHFTLAERDDLSDAA</sequence>
<dbReference type="CDD" id="cd00082">
    <property type="entry name" value="HisKA"/>
    <property type="match status" value="1"/>
</dbReference>
<dbReference type="OrthoDB" id="9764438at2"/>
<dbReference type="EC" id="2.7.13.3" evidence="2"/>
<dbReference type="InterPro" id="IPR003594">
    <property type="entry name" value="HATPase_dom"/>
</dbReference>
<evidence type="ECO:0000259" key="4">
    <source>
        <dbReference type="PROSITE" id="PS50109"/>
    </source>
</evidence>
<evidence type="ECO:0000313" key="5">
    <source>
        <dbReference type="EMBL" id="PSJ39483.1"/>
    </source>
</evidence>
<dbReference type="GO" id="GO:0000155">
    <property type="term" value="F:phosphorelay sensor kinase activity"/>
    <property type="evidence" value="ECO:0007669"/>
    <property type="project" value="InterPro"/>
</dbReference>
<gene>
    <name evidence="5" type="ORF">C7I55_12800</name>
</gene>
<dbReference type="SUPFAM" id="SSF55781">
    <property type="entry name" value="GAF domain-like"/>
    <property type="match status" value="1"/>
</dbReference>
<dbReference type="Proteomes" id="UP000241167">
    <property type="component" value="Unassembled WGS sequence"/>
</dbReference>
<accession>A0A2P7QND9</accession>
<dbReference type="SMART" id="SM00387">
    <property type="entry name" value="HATPase_c"/>
    <property type="match status" value="1"/>
</dbReference>
<comment type="catalytic activity">
    <reaction evidence="1">
        <text>ATP + protein L-histidine = ADP + protein N-phospho-L-histidine.</text>
        <dbReference type="EC" id="2.7.13.3"/>
    </reaction>
</comment>
<evidence type="ECO:0000256" key="3">
    <source>
        <dbReference type="ARBA" id="ARBA00022553"/>
    </source>
</evidence>
<dbReference type="Pfam" id="PF08448">
    <property type="entry name" value="PAS_4"/>
    <property type="match status" value="1"/>
</dbReference>
<dbReference type="PANTHER" id="PTHR43102">
    <property type="entry name" value="SLR1143 PROTEIN"/>
    <property type="match status" value="1"/>
</dbReference>
<protein>
    <recommendedName>
        <fullName evidence="2">histidine kinase</fullName>
        <ecNumber evidence="2">2.7.13.3</ecNumber>
    </recommendedName>
</protein>
<dbReference type="InterPro" id="IPR005467">
    <property type="entry name" value="His_kinase_dom"/>
</dbReference>
<name>A0A2P7QND9_9SPHN</name>
<evidence type="ECO:0000256" key="1">
    <source>
        <dbReference type="ARBA" id="ARBA00000085"/>
    </source>
</evidence>
<dbReference type="Pfam" id="PF02518">
    <property type="entry name" value="HATPase_c"/>
    <property type="match status" value="1"/>
</dbReference>
<dbReference type="SUPFAM" id="SSF55874">
    <property type="entry name" value="ATPase domain of HSP90 chaperone/DNA topoisomerase II/histidine kinase"/>
    <property type="match status" value="1"/>
</dbReference>
<dbReference type="PRINTS" id="PR00344">
    <property type="entry name" value="BCTRLSENSOR"/>
</dbReference>
<dbReference type="PANTHER" id="PTHR43102:SF2">
    <property type="entry name" value="GAF DOMAIN-CONTAINING PROTEIN"/>
    <property type="match status" value="1"/>
</dbReference>
<comment type="caution">
    <text evidence="5">The sequence shown here is derived from an EMBL/GenBank/DDBJ whole genome shotgun (WGS) entry which is preliminary data.</text>
</comment>
<dbReference type="InterPro" id="IPR036097">
    <property type="entry name" value="HisK_dim/P_sf"/>
</dbReference>
<dbReference type="InterPro" id="IPR029016">
    <property type="entry name" value="GAF-like_dom_sf"/>
</dbReference>
<dbReference type="InterPro" id="IPR004358">
    <property type="entry name" value="Sig_transdc_His_kin-like_C"/>
</dbReference>
<dbReference type="AlphaFoldDB" id="A0A2P7QND9"/>
<dbReference type="Pfam" id="PF01590">
    <property type="entry name" value="GAF"/>
    <property type="match status" value="1"/>
</dbReference>
<dbReference type="SMART" id="SM00065">
    <property type="entry name" value="GAF"/>
    <property type="match status" value="1"/>
</dbReference>
<dbReference type="EMBL" id="PXYI01000004">
    <property type="protein sequence ID" value="PSJ39483.1"/>
    <property type="molecule type" value="Genomic_DNA"/>
</dbReference>
<dbReference type="Gene3D" id="3.30.450.20">
    <property type="entry name" value="PAS domain"/>
    <property type="match status" value="1"/>
</dbReference>
<organism evidence="5 6">
    <name type="scientific">Allosphingosinicella deserti</name>
    <dbReference type="NCBI Taxonomy" id="2116704"/>
    <lineage>
        <taxon>Bacteria</taxon>
        <taxon>Pseudomonadati</taxon>
        <taxon>Pseudomonadota</taxon>
        <taxon>Alphaproteobacteria</taxon>
        <taxon>Sphingomonadales</taxon>
        <taxon>Sphingomonadaceae</taxon>
        <taxon>Allosphingosinicella</taxon>
    </lineage>
</organism>
<dbReference type="InterPro" id="IPR036890">
    <property type="entry name" value="HATPase_C_sf"/>
</dbReference>
<keyword evidence="3" id="KW-0597">Phosphoprotein</keyword>
<dbReference type="RefSeq" id="WP_106513384.1">
    <property type="nucleotide sequence ID" value="NZ_PXYI01000004.1"/>
</dbReference>